<protein>
    <submittedName>
        <fullName evidence="2">Protein required for attachment to host cells</fullName>
    </submittedName>
</protein>
<evidence type="ECO:0000256" key="1">
    <source>
        <dbReference type="SAM" id="MobiDB-lite"/>
    </source>
</evidence>
<dbReference type="RefSeq" id="WP_184141189.1">
    <property type="nucleotide sequence ID" value="NZ_JACHIK010000002.1"/>
</dbReference>
<name>A0A7W7YSH4_9HYPH</name>
<feature type="region of interest" description="Disordered" evidence="1">
    <location>
        <begin position="35"/>
        <end position="61"/>
    </location>
</feature>
<evidence type="ECO:0000313" key="2">
    <source>
        <dbReference type="EMBL" id="MBB5041461.1"/>
    </source>
</evidence>
<gene>
    <name evidence="2" type="ORF">HNQ66_000844</name>
</gene>
<organism evidence="2 3">
    <name type="scientific">Shinella fusca</name>
    <dbReference type="NCBI Taxonomy" id="544480"/>
    <lineage>
        <taxon>Bacteria</taxon>
        <taxon>Pseudomonadati</taxon>
        <taxon>Pseudomonadota</taxon>
        <taxon>Alphaproteobacteria</taxon>
        <taxon>Hyphomicrobiales</taxon>
        <taxon>Rhizobiaceae</taxon>
        <taxon>Shinella</taxon>
    </lineage>
</organism>
<dbReference type="InterPro" id="IPR041374">
    <property type="entry name" value="BaeRF_family12"/>
</dbReference>
<evidence type="ECO:0000313" key="3">
    <source>
        <dbReference type="Proteomes" id="UP000535406"/>
    </source>
</evidence>
<dbReference type="AlphaFoldDB" id="A0A7W7YSH4"/>
<sequence length="134" mass="14358">MILPNGATVAVVDGRTMLLFQNIAHEPGIELFALPEPRVEEDHAGSGGRHRNSAGNPDKARLSEDNFAAAASAALNRAAIAGSIGKLLIVADSRTLGEMRRHFHKSLRDRLLGEIAKDMTGHSRTEIEAAIRTA</sequence>
<dbReference type="Proteomes" id="UP000535406">
    <property type="component" value="Unassembled WGS sequence"/>
</dbReference>
<proteinExistence type="predicted"/>
<comment type="caution">
    <text evidence="2">The sequence shown here is derived from an EMBL/GenBank/DDBJ whole genome shotgun (WGS) entry which is preliminary data.</text>
</comment>
<dbReference type="Pfam" id="PF18856">
    <property type="entry name" value="baeRF_family12"/>
    <property type="match status" value="1"/>
</dbReference>
<keyword evidence="3" id="KW-1185">Reference proteome</keyword>
<dbReference type="EMBL" id="JACHIK010000002">
    <property type="protein sequence ID" value="MBB5041461.1"/>
    <property type="molecule type" value="Genomic_DNA"/>
</dbReference>
<accession>A0A7W7YSH4</accession>
<reference evidence="2 3" key="1">
    <citation type="submission" date="2020-08" db="EMBL/GenBank/DDBJ databases">
        <title>Genomic Encyclopedia of Type Strains, Phase IV (KMG-IV): sequencing the most valuable type-strain genomes for metagenomic binning, comparative biology and taxonomic classification.</title>
        <authorList>
            <person name="Goeker M."/>
        </authorList>
    </citation>
    <scope>NUCLEOTIDE SEQUENCE [LARGE SCALE GENOMIC DNA]</scope>
    <source>
        <strain evidence="2 3">DSM 21319</strain>
    </source>
</reference>